<reference evidence="2" key="1">
    <citation type="submission" date="2015-01" db="EMBL/GenBank/DDBJ databases">
        <authorList>
            <person name="MANFREDI Pablo"/>
        </authorList>
    </citation>
    <scope>NUCLEOTIDE SEQUENCE [LARGE SCALE GENOMIC DNA]</scope>
    <source>
        <strain evidence="2">Cc11</strain>
    </source>
</reference>
<dbReference type="AlphaFoldDB" id="A0A0B7IRQ1"/>
<evidence type="ECO:0000313" key="1">
    <source>
        <dbReference type="EMBL" id="CEN52638.1"/>
    </source>
</evidence>
<organism evidence="1 2">
    <name type="scientific">Capnocytophaga canimorsus</name>
    <dbReference type="NCBI Taxonomy" id="28188"/>
    <lineage>
        <taxon>Bacteria</taxon>
        <taxon>Pseudomonadati</taxon>
        <taxon>Bacteroidota</taxon>
        <taxon>Flavobacteriia</taxon>
        <taxon>Flavobacteriales</taxon>
        <taxon>Flavobacteriaceae</taxon>
        <taxon>Capnocytophaga</taxon>
    </lineage>
</organism>
<proteinExistence type="predicted"/>
<accession>A0A0B7IRQ1</accession>
<protein>
    <submittedName>
        <fullName evidence="1">Uncharacterized protein</fullName>
    </submittedName>
</protein>
<name>A0A0B7IRQ1_9FLAO</name>
<evidence type="ECO:0000313" key="2">
    <source>
        <dbReference type="Proteomes" id="UP000039370"/>
    </source>
</evidence>
<dbReference type="Proteomes" id="UP000039370">
    <property type="component" value="Unassembled WGS sequence"/>
</dbReference>
<sequence>MSFNNYNWETRSGIFVYFTTEFQEDKITSITLTNNDLTRKTTYTNVDGDFSVYGGFNLDKSYQSGEK</sequence>
<gene>
    <name evidence="1" type="ORF">CCAN11_2480044</name>
</gene>
<dbReference type="EMBL" id="CDOK01000166">
    <property type="protein sequence ID" value="CEN52638.1"/>
    <property type="molecule type" value="Genomic_DNA"/>
</dbReference>